<sequence>MAYKSTHLKREFIINEIITIHYFEYMKDFFFSGESHDFWELMYVDKGELRVTADASVHLLGTGDVIFHRPNEFHALHSIGDKAPNLVNISFICHSPAMKFFEQKVFHLSADEQYLISAIVREAGAAFDSPLNIPQVEQVSVNPKGRFGAQHLVLLYLEAFLITLCRHHLEDVPALAGTEQTFENTDPVSPFQAESTHLALQNILDYMELHLCERLTIASLCNTFSLSPSSLYNLFHREFHHGAIDHFLEMKIDAAKQLIRDGTMNFTEIAHYLSFGSLQYFSKRFKQSTGMAPMEYATSVKNYSNSQSLSSNLAKRHGTRRSYD</sequence>
<dbReference type="Gene3D" id="1.10.10.60">
    <property type="entry name" value="Homeodomain-like"/>
    <property type="match status" value="1"/>
</dbReference>
<dbReference type="InterPro" id="IPR018060">
    <property type="entry name" value="HTH_AraC"/>
</dbReference>
<evidence type="ECO:0000313" key="5">
    <source>
        <dbReference type="EMBL" id="BDZ78728.1"/>
    </source>
</evidence>
<keyword evidence="6" id="KW-1185">Reference proteome</keyword>
<dbReference type="SMART" id="SM00342">
    <property type="entry name" value="HTH_ARAC"/>
    <property type="match status" value="1"/>
</dbReference>
<dbReference type="PROSITE" id="PS01124">
    <property type="entry name" value="HTH_ARAC_FAMILY_2"/>
    <property type="match status" value="1"/>
</dbReference>
<keyword evidence="2" id="KW-0238">DNA-binding</keyword>
<dbReference type="PANTHER" id="PTHR43280">
    <property type="entry name" value="ARAC-FAMILY TRANSCRIPTIONAL REGULATOR"/>
    <property type="match status" value="1"/>
</dbReference>
<dbReference type="Pfam" id="PF12833">
    <property type="entry name" value="HTH_18"/>
    <property type="match status" value="1"/>
</dbReference>
<dbReference type="InterPro" id="IPR011051">
    <property type="entry name" value="RmlC_Cupin_sf"/>
</dbReference>
<dbReference type="Proteomes" id="UP001305815">
    <property type="component" value="Chromosome"/>
</dbReference>
<dbReference type="InterPro" id="IPR003313">
    <property type="entry name" value="AraC-bd"/>
</dbReference>
<dbReference type="InterPro" id="IPR009057">
    <property type="entry name" value="Homeodomain-like_sf"/>
</dbReference>
<organism evidence="5 6">
    <name type="scientific">Claveliimonas bilis</name>
    <dbReference type="NCBI Taxonomy" id="3028070"/>
    <lineage>
        <taxon>Bacteria</taxon>
        <taxon>Bacillati</taxon>
        <taxon>Bacillota</taxon>
        <taxon>Clostridia</taxon>
        <taxon>Lachnospirales</taxon>
        <taxon>Lachnospiraceae</taxon>
        <taxon>Claveliimonas</taxon>
    </lineage>
</organism>
<dbReference type="SUPFAM" id="SSF51182">
    <property type="entry name" value="RmlC-like cupins"/>
    <property type="match status" value="1"/>
</dbReference>
<evidence type="ECO:0000256" key="2">
    <source>
        <dbReference type="ARBA" id="ARBA00023125"/>
    </source>
</evidence>
<gene>
    <name evidence="5" type="ORF">Lac1_29110</name>
</gene>
<feature type="domain" description="HTH araC/xylS-type" evidence="4">
    <location>
        <begin position="201"/>
        <end position="299"/>
    </location>
</feature>
<dbReference type="InterPro" id="IPR014710">
    <property type="entry name" value="RmlC-like_jellyroll"/>
</dbReference>
<reference evidence="6" key="1">
    <citation type="journal article" date="2023" name="Int. J. Syst. Evol. Microbiol.">
        <title>Claveliimonas bilis gen. nov., sp. nov., deoxycholic acid-producing bacteria isolated from human faeces, and reclassification of Sellimonas monacensis Zenner et al. 2021 as Claveliimonas monacensis comb. nov.</title>
        <authorList>
            <person name="Hisatomi A."/>
            <person name="Kastawa N.W.E.P.G."/>
            <person name="Song I."/>
            <person name="Ohkuma M."/>
            <person name="Fukiya S."/>
            <person name="Sakamoto M."/>
        </authorList>
    </citation>
    <scope>NUCLEOTIDE SEQUENCE [LARGE SCALE GENOMIC DNA]</scope>
    <source>
        <strain evidence="6">12BBH14</strain>
    </source>
</reference>
<accession>A0ABN6YZ98</accession>
<keyword evidence="1" id="KW-0805">Transcription regulation</keyword>
<evidence type="ECO:0000313" key="6">
    <source>
        <dbReference type="Proteomes" id="UP001305815"/>
    </source>
</evidence>
<evidence type="ECO:0000256" key="1">
    <source>
        <dbReference type="ARBA" id="ARBA00023015"/>
    </source>
</evidence>
<evidence type="ECO:0000259" key="4">
    <source>
        <dbReference type="PROSITE" id="PS01124"/>
    </source>
</evidence>
<name>A0ABN6YZ98_9FIRM</name>
<dbReference type="SUPFAM" id="SSF46689">
    <property type="entry name" value="Homeodomain-like"/>
    <property type="match status" value="1"/>
</dbReference>
<keyword evidence="3" id="KW-0804">Transcription</keyword>
<dbReference type="EMBL" id="AP027742">
    <property type="protein sequence ID" value="BDZ78728.1"/>
    <property type="molecule type" value="Genomic_DNA"/>
</dbReference>
<dbReference type="Pfam" id="PF02311">
    <property type="entry name" value="AraC_binding"/>
    <property type="match status" value="1"/>
</dbReference>
<dbReference type="PANTHER" id="PTHR43280:SF2">
    <property type="entry name" value="HTH-TYPE TRANSCRIPTIONAL REGULATOR EXSA"/>
    <property type="match status" value="1"/>
</dbReference>
<dbReference type="RefSeq" id="WP_316265805.1">
    <property type="nucleotide sequence ID" value="NZ_AP027742.1"/>
</dbReference>
<evidence type="ECO:0000256" key="3">
    <source>
        <dbReference type="ARBA" id="ARBA00023163"/>
    </source>
</evidence>
<proteinExistence type="predicted"/>
<protein>
    <recommendedName>
        <fullName evidence="4">HTH araC/xylS-type domain-containing protein</fullName>
    </recommendedName>
</protein>
<dbReference type="Gene3D" id="2.60.120.10">
    <property type="entry name" value="Jelly Rolls"/>
    <property type="match status" value="1"/>
</dbReference>